<feature type="binding site" description="axial binding residue" evidence="5">
    <location>
        <position position="460"/>
    </location>
    <ligand>
        <name>heme</name>
        <dbReference type="ChEBI" id="CHEBI:30413"/>
    </ligand>
    <ligandPart>
        <name>Fe</name>
        <dbReference type="ChEBI" id="CHEBI:18248"/>
    </ligandPart>
</feature>
<keyword evidence="9" id="KW-1185">Reference proteome</keyword>
<gene>
    <name evidence="8" type="ORF">B0J13DRAFT_598112</name>
</gene>
<dbReference type="EMBL" id="JAGMUU010000019">
    <property type="protein sequence ID" value="KAH7131702.1"/>
    <property type="molecule type" value="Genomic_DNA"/>
</dbReference>
<dbReference type="InterPro" id="IPR017972">
    <property type="entry name" value="Cyt_P450_CS"/>
</dbReference>
<dbReference type="AlphaFoldDB" id="A0A9P9ISI6"/>
<comment type="caution">
    <text evidence="8">The sequence shown here is derived from an EMBL/GenBank/DDBJ whole genome shotgun (WGS) entry which is preliminary data.</text>
</comment>
<dbReference type="PROSITE" id="PS00086">
    <property type="entry name" value="CYTOCHROME_P450"/>
    <property type="match status" value="1"/>
</dbReference>
<evidence type="ECO:0000313" key="8">
    <source>
        <dbReference type="EMBL" id="KAH7131702.1"/>
    </source>
</evidence>
<dbReference type="PRINTS" id="PR00463">
    <property type="entry name" value="EP450I"/>
</dbReference>
<evidence type="ECO:0000256" key="3">
    <source>
        <dbReference type="ARBA" id="ARBA00022723"/>
    </source>
</evidence>
<evidence type="ECO:0000256" key="6">
    <source>
        <dbReference type="RuleBase" id="RU000461"/>
    </source>
</evidence>
<keyword evidence="2 5" id="KW-0349">Heme</keyword>
<organism evidence="8 9">
    <name type="scientific">Dactylonectria estremocensis</name>
    <dbReference type="NCBI Taxonomy" id="1079267"/>
    <lineage>
        <taxon>Eukaryota</taxon>
        <taxon>Fungi</taxon>
        <taxon>Dikarya</taxon>
        <taxon>Ascomycota</taxon>
        <taxon>Pezizomycotina</taxon>
        <taxon>Sordariomycetes</taxon>
        <taxon>Hypocreomycetidae</taxon>
        <taxon>Hypocreales</taxon>
        <taxon>Nectriaceae</taxon>
        <taxon>Dactylonectria</taxon>
    </lineage>
</organism>
<dbReference type="PANTHER" id="PTHR24305">
    <property type="entry name" value="CYTOCHROME P450"/>
    <property type="match status" value="1"/>
</dbReference>
<keyword evidence="7" id="KW-0472">Membrane</keyword>
<accession>A0A9P9ISI6</accession>
<evidence type="ECO:0000256" key="5">
    <source>
        <dbReference type="PIRSR" id="PIRSR602401-1"/>
    </source>
</evidence>
<evidence type="ECO:0000313" key="9">
    <source>
        <dbReference type="Proteomes" id="UP000717696"/>
    </source>
</evidence>
<feature type="transmembrane region" description="Helical" evidence="7">
    <location>
        <begin position="16"/>
        <end position="40"/>
    </location>
</feature>
<dbReference type="Gene3D" id="1.10.630.10">
    <property type="entry name" value="Cytochrome P450"/>
    <property type="match status" value="1"/>
</dbReference>
<evidence type="ECO:0000256" key="1">
    <source>
        <dbReference type="ARBA" id="ARBA00001971"/>
    </source>
</evidence>
<keyword evidence="7" id="KW-0812">Transmembrane</keyword>
<dbReference type="Pfam" id="PF00067">
    <property type="entry name" value="p450"/>
    <property type="match status" value="1"/>
</dbReference>
<dbReference type="PANTHER" id="PTHR24305:SF147">
    <property type="entry name" value="P450, PUTATIVE (EUROFUNG)-RELATED"/>
    <property type="match status" value="1"/>
</dbReference>
<dbReference type="GO" id="GO:0004497">
    <property type="term" value="F:monooxygenase activity"/>
    <property type="evidence" value="ECO:0007669"/>
    <property type="project" value="UniProtKB-KW"/>
</dbReference>
<evidence type="ECO:0000256" key="2">
    <source>
        <dbReference type="ARBA" id="ARBA00022617"/>
    </source>
</evidence>
<protein>
    <submittedName>
        <fullName evidence="8">Cytochrome P450</fullName>
    </submittedName>
</protein>
<name>A0A9P9ISI6_9HYPO</name>
<dbReference type="InterPro" id="IPR050121">
    <property type="entry name" value="Cytochrome_P450_monoxygenase"/>
</dbReference>
<evidence type="ECO:0000256" key="4">
    <source>
        <dbReference type="ARBA" id="ARBA00023004"/>
    </source>
</evidence>
<keyword evidence="3 5" id="KW-0479">Metal-binding</keyword>
<comment type="similarity">
    <text evidence="6">Belongs to the cytochrome P450 family.</text>
</comment>
<proteinExistence type="inferred from homology"/>
<dbReference type="InterPro" id="IPR002401">
    <property type="entry name" value="Cyt_P450_E_grp-I"/>
</dbReference>
<keyword evidence="6" id="KW-0503">Monooxygenase</keyword>
<dbReference type="CDD" id="cd11062">
    <property type="entry name" value="CYP58-like"/>
    <property type="match status" value="1"/>
</dbReference>
<dbReference type="Proteomes" id="UP000717696">
    <property type="component" value="Unassembled WGS sequence"/>
</dbReference>
<reference evidence="8" key="1">
    <citation type="journal article" date="2021" name="Nat. Commun.">
        <title>Genetic determinants of endophytism in the Arabidopsis root mycobiome.</title>
        <authorList>
            <person name="Mesny F."/>
            <person name="Miyauchi S."/>
            <person name="Thiergart T."/>
            <person name="Pickel B."/>
            <person name="Atanasova L."/>
            <person name="Karlsson M."/>
            <person name="Huettel B."/>
            <person name="Barry K.W."/>
            <person name="Haridas S."/>
            <person name="Chen C."/>
            <person name="Bauer D."/>
            <person name="Andreopoulos W."/>
            <person name="Pangilinan J."/>
            <person name="LaButti K."/>
            <person name="Riley R."/>
            <person name="Lipzen A."/>
            <person name="Clum A."/>
            <person name="Drula E."/>
            <person name="Henrissat B."/>
            <person name="Kohler A."/>
            <person name="Grigoriev I.V."/>
            <person name="Martin F.M."/>
            <person name="Hacquard S."/>
        </authorList>
    </citation>
    <scope>NUCLEOTIDE SEQUENCE</scope>
    <source>
        <strain evidence="8">MPI-CAGE-AT-0021</strain>
    </source>
</reference>
<comment type="cofactor">
    <cofactor evidence="1 5">
        <name>heme</name>
        <dbReference type="ChEBI" id="CHEBI:30413"/>
    </cofactor>
</comment>
<dbReference type="SUPFAM" id="SSF48264">
    <property type="entry name" value="Cytochrome P450"/>
    <property type="match status" value="1"/>
</dbReference>
<evidence type="ECO:0000256" key="7">
    <source>
        <dbReference type="SAM" id="Phobius"/>
    </source>
</evidence>
<dbReference type="OrthoDB" id="3945418at2759"/>
<sequence length="518" mass="59155">MIETSSAAFNLSNLKLIVSPIGVICLIFLWVVYCILIALYNVSPLHPLYRFPGPKLAAASYIYEAYYDWWRVGRFGHQIRQMHESYGPLVRINPDELHCSDPSFADHIYAGSGHVRDRWVHQINSSGVGPIASSTFSSIPHELHRVRRGAISRFFSRQQVLKYEDEVYQLASETVDRMLRWAGKEPFDVREAFNCFTADVISQYAFGQPLGLIAQDDWKPNFATWIKPFTKCTHMLRFNPPMRMLVSILPRFAEYLGEDFKPFVRQMYVTIPGHIKAALEAPDTGRLFTELIQSKSLSESDKSISRLSGEGFVLFGAGTETTSSVLAIATYRLLSEPTIYAKLMKDLDGIDPFNLRLLELERRPYLWAVIHETLRMMPGVAMRSARIARDDDLVYMNREGGVWVIPKGTPVAMSAMINHWNEELFPNPDEFLPERWLIDGEPNKTLQKSLISFSKGTRSCLGENLAYCELYIMTALMAFRVLPRARLHNTTIENIQYDHELIVIQSKKGPISVMLQIS</sequence>
<dbReference type="InterPro" id="IPR036396">
    <property type="entry name" value="Cyt_P450_sf"/>
</dbReference>
<dbReference type="GO" id="GO:0016705">
    <property type="term" value="F:oxidoreductase activity, acting on paired donors, with incorporation or reduction of molecular oxygen"/>
    <property type="evidence" value="ECO:0007669"/>
    <property type="project" value="InterPro"/>
</dbReference>
<dbReference type="InterPro" id="IPR001128">
    <property type="entry name" value="Cyt_P450"/>
</dbReference>
<keyword evidence="6" id="KW-0560">Oxidoreductase</keyword>
<keyword evidence="7" id="KW-1133">Transmembrane helix</keyword>
<dbReference type="PRINTS" id="PR00385">
    <property type="entry name" value="P450"/>
</dbReference>
<keyword evidence="4 5" id="KW-0408">Iron</keyword>
<dbReference type="GO" id="GO:0005506">
    <property type="term" value="F:iron ion binding"/>
    <property type="evidence" value="ECO:0007669"/>
    <property type="project" value="InterPro"/>
</dbReference>
<dbReference type="GO" id="GO:0020037">
    <property type="term" value="F:heme binding"/>
    <property type="evidence" value="ECO:0007669"/>
    <property type="project" value="InterPro"/>
</dbReference>